<dbReference type="FunFam" id="1.25.10.10:FF:000014">
    <property type="entry name" value="Cell differentiation protein RCD1"/>
    <property type="match status" value="1"/>
</dbReference>
<comment type="caution">
    <text evidence="2">The sequence shown here is derived from an EMBL/GenBank/DDBJ whole genome shotgun (WGS) entry which is preliminary data.</text>
</comment>
<proteinExistence type="inferred from homology"/>
<reference evidence="2 3" key="1">
    <citation type="submission" date="2016-08" db="EMBL/GenBank/DDBJ databases">
        <authorList>
            <consortium name="Lentinula edodes genome sequencing consortium"/>
            <person name="Sakamoto Y."/>
            <person name="Nakade K."/>
            <person name="Sato S."/>
            <person name="Yoshida Y."/>
            <person name="Miyazaki K."/>
            <person name="Natsume S."/>
            <person name="Konno N."/>
        </authorList>
    </citation>
    <scope>NUCLEOTIDE SEQUENCE [LARGE SCALE GENOMIC DNA]</scope>
    <source>
        <strain evidence="2 3">NBRC 111202</strain>
    </source>
</reference>
<dbReference type="SUPFAM" id="SSF48371">
    <property type="entry name" value="ARM repeat"/>
    <property type="match status" value="1"/>
</dbReference>
<gene>
    <name evidence="2" type="ORF">LENED_012210</name>
</gene>
<dbReference type="GO" id="GO:0006402">
    <property type="term" value="P:mRNA catabolic process"/>
    <property type="evidence" value="ECO:0007669"/>
    <property type="project" value="InterPro"/>
</dbReference>
<dbReference type="InterPro" id="IPR011989">
    <property type="entry name" value="ARM-like"/>
</dbReference>
<dbReference type="AlphaFoldDB" id="A0A1Q3ERZ9"/>
<dbReference type="Gene3D" id="1.25.10.10">
    <property type="entry name" value="Leucine-rich Repeat Variant"/>
    <property type="match status" value="1"/>
</dbReference>
<accession>A0A1Q3ERZ9</accession>
<dbReference type="Proteomes" id="UP000188533">
    <property type="component" value="Unassembled WGS sequence"/>
</dbReference>
<dbReference type="InterPro" id="IPR007216">
    <property type="entry name" value="CNOT9"/>
</dbReference>
<comment type="similarity">
    <text evidence="1">Belongs to the CNOT9 family.</text>
</comment>
<reference evidence="2 3" key="2">
    <citation type="submission" date="2017-02" db="EMBL/GenBank/DDBJ databases">
        <title>A genome survey and senescence transcriptome analysis in Lentinula edodes.</title>
        <authorList>
            <person name="Sakamoto Y."/>
            <person name="Nakade K."/>
            <person name="Sato S."/>
            <person name="Yoshida Y."/>
            <person name="Miyazaki K."/>
            <person name="Natsume S."/>
            <person name="Konno N."/>
        </authorList>
    </citation>
    <scope>NUCLEOTIDE SEQUENCE [LARGE SCALE GENOMIC DNA]</scope>
    <source>
        <strain evidence="2 3">NBRC 111202</strain>
    </source>
</reference>
<evidence type="ECO:0000313" key="2">
    <source>
        <dbReference type="EMBL" id="GAW09988.1"/>
    </source>
</evidence>
<keyword evidence="3" id="KW-1185">Reference proteome</keyword>
<evidence type="ECO:0000256" key="1">
    <source>
        <dbReference type="ARBA" id="ARBA00006385"/>
    </source>
</evidence>
<dbReference type="GO" id="GO:0030014">
    <property type="term" value="C:CCR4-NOT complex"/>
    <property type="evidence" value="ECO:0007669"/>
    <property type="project" value="InterPro"/>
</dbReference>
<name>A0A1Q3ERZ9_LENED</name>
<protein>
    <submittedName>
        <fullName evidence="2">Rcd1-domain-containing protein</fullName>
    </submittedName>
</protein>
<evidence type="ECO:0000313" key="3">
    <source>
        <dbReference type="Proteomes" id="UP000188533"/>
    </source>
</evidence>
<dbReference type="InterPro" id="IPR016024">
    <property type="entry name" value="ARM-type_fold"/>
</dbReference>
<dbReference type="Pfam" id="PF04078">
    <property type="entry name" value="Rcd1"/>
    <property type="match status" value="1"/>
</dbReference>
<dbReference type="EMBL" id="BDGU01001498">
    <property type="protein sequence ID" value="GAW09988.1"/>
    <property type="molecule type" value="Genomic_DNA"/>
</dbReference>
<sequence>MAGLLSPKPVSYLQQQHNSQYNHYNRSALSAYSETPPLPGAPLAHSIPHQPGQQFLNGSNGVTGNGLSIQDDSKIFALVIDLMDPGMRETALLELSKKREQYDDLALILWHSFGIMPALLQEIVSVYPLLSPPNLTALVSNRVCNALALLQCVASHTETRQLFLNAHIPLFLYPFLNTTSKTRPFEYLRLTSLGVIGALVKQNDNNTVIHFLLSTEIIPLCLRIMETGSELSKTVAIFIVQKILLDETGLTYICHTYERFYAVGTVLSNMVNQLVETQAVRLLKHVVRCYLRLSDNLRAREALRACLPEPLRDQTFSALLKGDMRLSLDFDCGLWTLYILTIHVQN</sequence>
<dbReference type="PANTHER" id="PTHR12262">
    <property type="entry name" value="CCR4-NOT TRANSCRIPTION COMPLEX SUBUNIT 9"/>
    <property type="match status" value="1"/>
</dbReference>
<organism evidence="2 3">
    <name type="scientific">Lentinula edodes</name>
    <name type="common">Shiitake mushroom</name>
    <name type="synonym">Lentinus edodes</name>
    <dbReference type="NCBI Taxonomy" id="5353"/>
    <lineage>
        <taxon>Eukaryota</taxon>
        <taxon>Fungi</taxon>
        <taxon>Dikarya</taxon>
        <taxon>Basidiomycota</taxon>
        <taxon>Agaricomycotina</taxon>
        <taxon>Agaricomycetes</taxon>
        <taxon>Agaricomycetidae</taxon>
        <taxon>Agaricales</taxon>
        <taxon>Marasmiineae</taxon>
        <taxon>Omphalotaceae</taxon>
        <taxon>Lentinula</taxon>
    </lineage>
</organism>
<dbReference type="STRING" id="5353.A0A1Q3ERZ9"/>